<reference evidence="2" key="3">
    <citation type="submission" date="2016-10" db="EMBL/GenBank/DDBJ databases">
        <authorList>
            <person name="See-Too W.S."/>
        </authorList>
    </citation>
    <scope>NUCLEOTIDE SEQUENCE</scope>
    <source>
        <strain evidence="2">DSM 14505</strain>
    </source>
</reference>
<dbReference type="Proteomes" id="UP000092661">
    <property type="component" value="Chromosome"/>
</dbReference>
<proteinExistence type="predicted"/>
<evidence type="ECO:0000313" key="2">
    <source>
        <dbReference type="EMBL" id="ANU09482.1"/>
    </source>
</evidence>
<dbReference type="EMBL" id="AJYB01000033">
    <property type="protein sequence ID" value="EIM06258.1"/>
    <property type="molecule type" value="Genomic_DNA"/>
</dbReference>
<keyword evidence="1" id="KW-0472">Membrane</keyword>
<evidence type="ECO:0000313" key="5">
    <source>
        <dbReference type="Proteomes" id="UP000092661"/>
    </source>
</evidence>
<gene>
    <name evidence="3" type="ORF">A1A1_11867</name>
    <name evidence="2" type="ORF">BBH88_03740</name>
</gene>
<feature type="transmembrane region" description="Helical" evidence="1">
    <location>
        <begin position="72"/>
        <end position="89"/>
    </location>
</feature>
<accession>A0A1C7DDK4</accession>
<organism evidence="3 4">
    <name type="scientific">Planococcus antarcticus DSM 14505</name>
    <dbReference type="NCBI Taxonomy" id="1185653"/>
    <lineage>
        <taxon>Bacteria</taxon>
        <taxon>Bacillati</taxon>
        <taxon>Bacillota</taxon>
        <taxon>Bacilli</taxon>
        <taxon>Bacillales</taxon>
        <taxon>Caryophanaceae</taxon>
        <taxon>Planococcus</taxon>
    </lineage>
</organism>
<name>A0A1C7DDK4_9BACL</name>
<sequence length="122" mass="14437">MIVEALILCLFFISASFFVGRYVRKCWKITTRKQWLYWPLNRTHALIEAFLMMVFLFGAVSLGSQLMGTINWVYYLFFFFCIRSISRAFMEWKYAKNDNMWISQLTEAAIAAVLLLSFFVLP</sequence>
<evidence type="ECO:0000313" key="4">
    <source>
        <dbReference type="Proteomes" id="UP000004725"/>
    </source>
</evidence>
<protein>
    <recommendedName>
        <fullName evidence="6">DUF4181 domain-containing protein</fullName>
    </recommendedName>
</protein>
<dbReference type="KEGG" id="pana:BBH88_03740"/>
<keyword evidence="5" id="KW-1185">Reference proteome</keyword>
<dbReference type="Pfam" id="PF13789">
    <property type="entry name" value="DUF4181"/>
    <property type="match status" value="1"/>
</dbReference>
<feature type="transmembrane region" description="Helical" evidence="1">
    <location>
        <begin position="101"/>
        <end position="121"/>
    </location>
</feature>
<reference evidence="3 4" key="1">
    <citation type="journal article" date="2012" name="J. Bacteriol.">
        <title>Genome Sequence of the Antarctic Psychrophile Bacterium Planococcus antarcticus DSM 14505.</title>
        <authorList>
            <person name="Margolles A."/>
            <person name="Gueimonde M."/>
            <person name="Sanchez B."/>
        </authorList>
    </citation>
    <scope>NUCLEOTIDE SEQUENCE [LARGE SCALE GENOMIC DNA]</scope>
    <source>
        <strain evidence="3 4">DSM 14505</strain>
    </source>
</reference>
<dbReference type="EMBL" id="CP016534">
    <property type="protein sequence ID" value="ANU09482.1"/>
    <property type="molecule type" value="Genomic_DNA"/>
</dbReference>
<reference evidence="5" key="2">
    <citation type="submission" date="2016-07" db="EMBL/GenBank/DDBJ databases">
        <authorList>
            <person name="See-Too W.S."/>
        </authorList>
    </citation>
    <scope>NUCLEOTIDE SEQUENCE [LARGE SCALE GENOMIC DNA]</scope>
    <source>
        <strain evidence="5">DSM 14505</strain>
    </source>
</reference>
<dbReference type="Proteomes" id="UP000004725">
    <property type="component" value="Unassembled WGS sequence"/>
</dbReference>
<keyword evidence="1" id="KW-1133">Transmembrane helix</keyword>
<dbReference type="InterPro" id="IPR025441">
    <property type="entry name" value="DUF4181"/>
</dbReference>
<evidence type="ECO:0000256" key="1">
    <source>
        <dbReference type="SAM" id="Phobius"/>
    </source>
</evidence>
<dbReference type="AlphaFoldDB" id="A0A1C7DDK4"/>
<feature type="transmembrane region" description="Helical" evidence="1">
    <location>
        <begin position="6"/>
        <end position="24"/>
    </location>
</feature>
<feature type="transmembrane region" description="Helical" evidence="1">
    <location>
        <begin position="45"/>
        <end position="66"/>
    </location>
</feature>
<evidence type="ECO:0008006" key="6">
    <source>
        <dbReference type="Google" id="ProtNLM"/>
    </source>
</evidence>
<evidence type="ECO:0000313" key="3">
    <source>
        <dbReference type="EMBL" id="EIM06258.1"/>
    </source>
</evidence>
<dbReference type="OrthoDB" id="2428213at2"/>
<keyword evidence="1" id="KW-0812">Transmembrane</keyword>